<name>A0A397SWV0_9GLOM</name>
<gene>
    <name evidence="1" type="ORF">C1645_826591</name>
</gene>
<reference evidence="1 2" key="1">
    <citation type="submission" date="2018-06" db="EMBL/GenBank/DDBJ databases">
        <title>Comparative genomics reveals the genomic features of Rhizophagus irregularis, R. cerebriforme, R. diaphanum and Gigaspora rosea, and their symbiotic lifestyle signature.</title>
        <authorList>
            <person name="Morin E."/>
            <person name="San Clemente H."/>
            <person name="Chen E.C.H."/>
            <person name="De La Providencia I."/>
            <person name="Hainaut M."/>
            <person name="Kuo A."/>
            <person name="Kohler A."/>
            <person name="Murat C."/>
            <person name="Tang N."/>
            <person name="Roy S."/>
            <person name="Loubradou J."/>
            <person name="Henrissat B."/>
            <person name="Grigoriev I.V."/>
            <person name="Corradi N."/>
            <person name="Roux C."/>
            <person name="Martin F.M."/>
        </authorList>
    </citation>
    <scope>NUCLEOTIDE SEQUENCE [LARGE SCALE GENOMIC DNA]</scope>
    <source>
        <strain evidence="1 2">DAOM 227022</strain>
    </source>
</reference>
<evidence type="ECO:0000313" key="1">
    <source>
        <dbReference type="EMBL" id="RIA88277.1"/>
    </source>
</evidence>
<dbReference type="EMBL" id="QKYT01000271">
    <property type="protein sequence ID" value="RIA88277.1"/>
    <property type="molecule type" value="Genomic_DNA"/>
</dbReference>
<comment type="caution">
    <text evidence="1">The sequence shown here is derived from an EMBL/GenBank/DDBJ whole genome shotgun (WGS) entry which is preliminary data.</text>
</comment>
<dbReference type="Proteomes" id="UP000265703">
    <property type="component" value="Unassembled WGS sequence"/>
</dbReference>
<accession>A0A397SWV0</accession>
<protein>
    <submittedName>
        <fullName evidence="1">Uncharacterized protein</fullName>
    </submittedName>
</protein>
<dbReference type="AlphaFoldDB" id="A0A397SWV0"/>
<sequence>MTIIKSYDVNKISLHISTFGMKLLLITKVAVFTELICKKLSEELQTEEYVHIKKPVYLNNGTTIDFMLYLFDNESEVKDSSLLGILKTEITSCSSVSSITAKVELELEIVEKLL</sequence>
<evidence type="ECO:0000313" key="2">
    <source>
        <dbReference type="Proteomes" id="UP000265703"/>
    </source>
</evidence>
<organism evidence="1 2">
    <name type="scientific">Glomus cerebriforme</name>
    <dbReference type="NCBI Taxonomy" id="658196"/>
    <lineage>
        <taxon>Eukaryota</taxon>
        <taxon>Fungi</taxon>
        <taxon>Fungi incertae sedis</taxon>
        <taxon>Mucoromycota</taxon>
        <taxon>Glomeromycotina</taxon>
        <taxon>Glomeromycetes</taxon>
        <taxon>Glomerales</taxon>
        <taxon>Glomeraceae</taxon>
        <taxon>Glomus</taxon>
    </lineage>
</organism>
<keyword evidence="2" id="KW-1185">Reference proteome</keyword>
<proteinExistence type="predicted"/>